<feature type="transmembrane region" description="Helical" evidence="14">
    <location>
        <begin position="463"/>
        <end position="486"/>
    </location>
</feature>
<evidence type="ECO:0000256" key="3">
    <source>
        <dbReference type="ARBA" id="ARBA00022448"/>
    </source>
</evidence>
<accession>A0A060NYP3</accession>
<evidence type="ECO:0000256" key="13">
    <source>
        <dbReference type="PIRSR" id="PIRSR006247-1"/>
    </source>
</evidence>
<gene>
    <name evidence="15" type="ORF">SMCB_1781</name>
</gene>
<feature type="transmembrane region" description="Helical" evidence="14">
    <location>
        <begin position="288"/>
        <end position="308"/>
    </location>
</feature>
<protein>
    <recommendedName>
        <fullName evidence="12">Trk system potassium uptake protein</fullName>
    </recommendedName>
</protein>
<dbReference type="GO" id="GO:0015379">
    <property type="term" value="F:potassium:chloride symporter activity"/>
    <property type="evidence" value="ECO:0007669"/>
    <property type="project" value="InterPro"/>
</dbReference>
<dbReference type="RefSeq" id="WP_045536387.1">
    <property type="nucleotide sequence ID" value="NZ_AP014569.1"/>
</dbReference>
<reference evidence="15 16" key="1">
    <citation type="journal article" date="2014" name="Nat. Commun.">
        <title>Physiological and genomic features of highly alkaliphilic hydrogen-utilizing Betaproteobacteria from a continental serpentinizing site.</title>
        <authorList>
            <person name="Suzuki S."/>
            <person name="Kuenen J.G."/>
            <person name="Schipper K."/>
            <person name="van der Velde S."/>
            <person name="Ishii S."/>
            <person name="Wu A."/>
            <person name="Sorokin D.Y."/>
            <person name="Tenney A."/>
            <person name="Meng X.Y."/>
            <person name="Morrill P.L."/>
            <person name="Kamagata Y."/>
            <person name="Muyzer G."/>
            <person name="Nealson K.H."/>
        </authorList>
    </citation>
    <scope>NUCLEOTIDE SEQUENCE [LARGE SCALE GENOMIC DNA]</scope>
    <source>
        <strain evidence="15 16">B1</strain>
    </source>
</reference>
<feature type="binding site" evidence="13">
    <location>
        <position position="444"/>
    </location>
    <ligand>
        <name>K(+)</name>
        <dbReference type="ChEBI" id="CHEBI:29103"/>
    </ligand>
</feature>
<dbReference type="Pfam" id="PF02386">
    <property type="entry name" value="TrkH"/>
    <property type="match status" value="1"/>
</dbReference>
<keyword evidence="7 14" id="KW-0812">Transmembrane</keyword>
<keyword evidence="5 12" id="KW-0997">Cell inner membrane</keyword>
<comment type="subcellular location">
    <subcellularLocation>
        <location evidence="1 12">Cell inner membrane</location>
        <topology evidence="1 12">Multi-pass membrane protein</topology>
    </subcellularLocation>
</comment>
<feature type="transmembrane region" description="Helical" evidence="14">
    <location>
        <begin position="340"/>
        <end position="362"/>
    </location>
</feature>
<feature type="transmembrane region" description="Helical" evidence="14">
    <location>
        <begin position="74"/>
        <end position="97"/>
    </location>
</feature>
<dbReference type="AlphaFoldDB" id="A0A060NYP3"/>
<evidence type="ECO:0000256" key="11">
    <source>
        <dbReference type="ARBA" id="ARBA00023136"/>
    </source>
</evidence>
<feature type="binding site" evidence="13">
    <location>
        <position position="327"/>
    </location>
    <ligand>
        <name>K(+)</name>
        <dbReference type="ChEBI" id="CHEBI:29103"/>
    </ligand>
</feature>
<evidence type="ECO:0000256" key="2">
    <source>
        <dbReference type="ARBA" id="ARBA00009137"/>
    </source>
</evidence>
<keyword evidence="9 14" id="KW-1133">Transmembrane helix</keyword>
<evidence type="ECO:0000256" key="9">
    <source>
        <dbReference type="ARBA" id="ARBA00022989"/>
    </source>
</evidence>
<dbReference type="InterPro" id="IPR004772">
    <property type="entry name" value="TrkH"/>
</dbReference>
<evidence type="ECO:0000256" key="12">
    <source>
        <dbReference type="PIRNR" id="PIRNR006247"/>
    </source>
</evidence>
<evidence type="ECO:0000256" key="8">
    <source>
        <dbReference type="ARBA" id="ARBA00022958"/>
    </source>
</evidence>
<feature type="binding site" evidence="13">
    <location>
        <position position="228"/>
    </location>
    <ligand>
        <name>K(+)</name>
        <dbReference type="ChEBI" id="CHEBI:29103"/>
    </ligand>
</feature>
<evidence type="ECO:0000256" key="7">
    <source>
        <dbReference type="ARBA" id="ARBA00022692"/>
    </source>
</evidence>
<dbReference type="STRING" id="1458426.SMCB_1781"/>
<organism evidence="15 16">
    <name type="scientific">Serpentinimonas maccroryi</name>
    <dbReference type="NCBI Taxonomy" id="1458426"/>
    <lineage>
        <taxon>Bacteria</taxon>
        <taxon>Pseudomonadati</taxon>
        <taxon>Pseudomonadota</taxon>
        <taxon>Betaproteobacteria</taxon>
        <taxon>Burkholderiales</taxon>
        <taxon>Comamonadaceae</taxon>
        <taxon>Serpentinimonas</taxon>
    </lineage>
</organism>
<dbReference type="Proteomes" id="UP000066014">
    <property type="component" value="Chromosome"/>
</dbReference>
<keyword evidence="4 12" id="KW-1003">Cell membrane</keyword>
<keyword evidence="3 12" id="KW-0813">Transport</keyword>
<feature type="binding site" evidence="13">
    <location>
        <position position="229"/>
    </location>
    <ligand>
        <name>K(+)</name>
        <dbReference type="ChEBI" id="CHEBI:29103"/>
    </ligand>
</feature>
<dbReference type="HOGENOM" id="CLU_030708_0_2_4"/>
<evidence type="ECO:0000313" key="16">
    <source>
        <dbReference type="Proteomes" id="UP000066014"/>
    </source>
</evidence>
<dbReference type="PANTHER" id="PTHR32024">
    <property type="entry name" value="TRK SYSTEM POTASSIUM UPTAKE PROTEIN TRKG-RELATED"/>
    <property type="match status" value="1"/>
</dbReference>
<dbReference type="PIRSF" id="PIRSF006247">
    <property type="entry name" value="TrkH"/>
    <property type="match status" value="1"/>
</dbReference>
<evidence type="ECO:0000256" key="1">
    <source>
        <dbReference type="ARBA" id="ARBA00004429"/>
    </source>
</evidence>
<evidence type="ECO:0000256" key="4">
    <source>
        <dbReference type="ARBA" id="ARBA00022475"/>
    </source>
</evidence>
<feature type="transmembrane region" description="Helical" evidence="14">
    <location>
        <begin position="405"/>
        <end position="425"/>
    </location>
</feature>
<feature type="binding site" evidence="13">
    <location>
        <position position="326"/>
    </location>
    <ligand>
        <name>K(+)</name>
        <dbReference type="ChEBI" id="CHEBI:29103"/>
    </ligand>
</feature>
<feature type="transmembrane region" description="Helical" evidence="14">
    <location>
        <begin position="192"/>
        <end position="211"/>
    </location>
</feature>
<evidence type="ECO:0000256" key="10">
    <source>
        <dbReference type="ARBA" id="ARBA00023065"/>
    </source>
</evidence>
<keyword evidence="13" id="KW-0479">Metal-binding</keyword>
<evidence type="ECO:0000313" key="15">
    <source>
        <dbReference type="EMBL" id="BAO84009.1"/>
    </source>
</evidence>
<dbReference type="InterPro" id="IPR003445">
    <property type="entry name" value="Cat_transpt"/>
</dbReference>
<feature type="binding site" evidence="13">
    <location>
        <position position="443"/>
    </location>
    <ligand>
        <name>K(+)</name>
        <dbReference type="ChEBI" id="CHEBI:29103"/>
    </ligand>
</feature>
<keyword evidence="11 12" id="KW-0472">Membrane</keyword>
<comment type="similarity">
    <text evidence="2 12">Belongs to the TrkH potassium transport family.</text>
</comment>
<dbReference type="EMBL" id="AP014569">
    <property type="protein sequence ID" value="BAO84009.1"/>
    <property type="molecule type" value="Genomic_DNA"/>
</dbReference>
<keyword evidence="8 12" id="KW-0630">Potassium</keyword>
<keyword evidence="10 12" id="KW-0406">Ion transport</keyword>
<evidence type="ECO:0000256" key="14">
    <source>
        <dbReference type="SAM" id="Phobius"/>
    </source>
</evidence>
<keyword evidence="6 12" id="KW-0633">Potassium transport</keyword>
<evidence type="ECO:0000256" key="5">
    <source>
        <dbReference type="ARBA" id="ARBA00022519"/>
    </source>
</evidence>
<dbReference type="OrthoDB" id="9810952at2"/>
<feature type="binding site" evidence="13">
    <location>
        <position position="120"/>
    </location>
    <ligand>
        <name>K(+)</name>
        <dbReference type="ChEBI" id="CHEBI:29103"/>
    </ligand>
</feature>
<dbReference type="PANTHER" id="PTHR32024:SF2">
    <property type="entry name" value="TRK SYSTEM POTASSIUM UPTAKE PROTEIN TRKG-RELATED"/>
    <property type="match status" value="1"/>
</dbReference>
<feature type="binding site" evidence="13">
    <location>
        <position position="119"/>
    </location>
    <ligand>
        <name>K(+)</name>
        <dbReference type="ChEBI" id="CHEBI:29103"/>
    </ligand>
</feature>
<feature type="transmembrane region" description="Helical" evidence="14">
    <location>
        <begin position="34"/>
        <end position="54"/>
    </location>
</feature>
<dbReference type="KEGG" id="cbab:SMCB_1781"/>
<proteinExistence type="inferred from homology"/>
<dbReference type="GO" id="GO:0046872">
    <property type="term" value="F:metal ion binding"/>
    <property type="evidence" value="ECO:0007669"/>
    <property type="project" value="UniProtKB-KW"/>
</dbReference>
<comment type="function">
    <text evidence="12">Low-affinity potassium transport system. Interacts with Trk system potassium uptake protein TrkA.</text>
</comment>
<name>A0A060NYP3_9BURK</name>
<feature type="transmembrane region" description="Helical" evidence="14">
    <location>
        <begin position="248"/>
        <end position="267"/>
    </location>
</feature>
<feature type="transmembrane region" description="Helical" evidence="14">
    <location>
        <begin position="6"/>
        <end position="27"/>
    </location>
</feature>
<dbReference type="GO" id="GO:0005886">
    <property type="term" value="C:plasma membrane"/>
    <property type="evidence" value="ECO:0007669"/>
    <property type="project" value="UniProtKB-SubCell"/>
</dbReference>
<feature type="transmembrane region" description="Helical" evidence="14">
    <location>
        <begin position="148"/>
        <end position="171"/>
    </location>
</feature>
<sequence length="493" mass="52450">MPLLRVASVLGWIVLAFGLAFLVPIAVSLGLADGAAWAFVGPMALVLLLGAALVGLGRTVLRPYRATELNVRDGILLVGLVWTLLPALAALPFMLYFAGVGQPLNFSRAYFEAMSGLTTTGATVLVGLDHLPGAINIWRGFLQWLGGMGILVLAVAILPLVGAGGSSLLRAETSGPLKESRLTPRIATTAKGLWSVYAALSLACLLAYRAGGMSWFDAWMHMFTTMSLGGLSNYDASIGHFDSAALEWIAIAFMLLASGSFALYFVAVLKRDPLRIWRNPEWRGTQSLMLGSGLAVAAVLVWQGGAAADWETLRRALFNLVSIASTTGYASEDYTLWPAFAPWLMLFLSALATSAGSTGAGIKMARLLILLKLAQRELTRILHPRAVTPITVGGVVVEHAAIQSVLAFMLIYGATVLGLTLLLLLGGMDFDTAFSAVLASINNMGPGLGVVGPAGNYAGLSDFKLWVCSLAMLLGRLEILVFLVMFTRAFWRK</sequence>
<evidence type="ECO:0000256" key="6">
    <source>
        <dbReference type="ARBA" id="ARBA00022538"/>
    </source>
</evidence>
<keyword evidence="16" id="KW-1185">Reference proteome</keyword>